<dbReference type="AlphaFoldDB" id="A0AAW9Q1D4"/>
<gene>
    <name evidence="1" type="ORF">V2H45_14810</name>
</gene>
<proteinExistence type="predicted"/>
<evidence type="ECO:0008006" key="3">
    <source>
        <dbReference type="Google" id="ProtNLM"/>
    </source>
</evidence>
<evidence type="ECO:0000313" key="1">
    <source>
        <dbReference type="EMBL" id="MEE3718009.1"/>
    </source>
</evidence>
<protein>
    <recommendedName>
        <fullName evidence="3">Replication restart DNA helicase PriA</fullName>
    </recommendedName>
</protein>
<keyword evidence="2" id="KW-1185">Reference proteome</keyword>
<accession>A0AAW9Q1D4</accession>
<evidence type="ECO:0000313" key="2">
    <source>
        <dbReference type="Proteomes" id="UP001333818"/>
    </source>
</evidence>
<comment type="caution">
    <text evidence="1">The sequence shown here is derived from an EMBL/GenBank/DDBJ whole genome shotgun (WGS) entry which is preliminary data.</text>
</comment>
<organism evidence="1 2">
    <name type="scientific">Tumidithrix elongata BACA0141</name>
    <dbReference type="NCBI Taxonomy" id="2716417"/>
    <lineage>
        <taxon>Bacteria</taxon>
        <taxon>Bacillati</taxon>
        <taxon>Cyanobacteriota</taxon>
        <taxon>Cyanophyceae</taxon>
        <taxon>Pseudanabaenales</taxon>
        <taxon>Pseudanabaenaceae</taxon>
        <taxon>Tumidithrix</taxon>
        <taxon>Tumidithrix elongata</taxon>
    </lineage>
</organism>
<name>A0AAW9Q1D4_9CYAN</name>
<sequence>MAMIQTVRCPNCGSLAERHHHALLAQVRTECDACDYLMVMCTRSSRVIEAYAPGLPSDYACNKKTVAIAFHRITEICQEKVMSGGETVKMEALKMV</sequence>
<dbReference type="RefSeq" id="WP_330484440.1">
    <property type="nucleotide sequence ID" value="NZ_JAZBJZ010000061.1"/>
</dbReference>
<dbReference type="Proteomes" id="UP001333818">
    <property type="component" value="Unassembled WGS sequence"/>
</dbReference>
<reference evidence="1" key="1">
    <citation type="submission" date="2024-01" db="EMBL/GenBank/DDBJ databases">
        <title>Bank of Algae and Cyanobacteria of the Azores (BACA) strain genomes.</title>
        <authorList>
            <person name="Luz R."/>
            <person name="Cordeiro R."/>
            <person name="Fonseca A."/>
            <person name="Goncalves V."/>
        </authorList>
    </citation>
    <scope>NUCLEOTIDE SEQUENCE</scope>
    <source>
        <strain evidence="1">BACA0141</strain>
    </source>
</reference>
<dbReference type="EMBL" id="JAZBJZ010000061">
    <property type="protein sequence ID" value="MEE3718009.1"/>
    <property type="molecule type" value="Genomic_DNA"/>
</dbReference>